<keyword evidence="1" id="KW-0479">Metal-binding</keyword>
<name>A0A397HBM3_9GLOM</name>
<evidence type="ECO:0000313" key="3">
    <source>
        <dbReference type="EMBL" id="RHZ59378.1"/>
    </source>
</evidence>
<dbReference type="InterPro" id="IPR007527">
    <property type="entry name" value="Znf_SWIM"/>
</dbReference>
<comment type="caution">
    <text evidence="3">The sequence shown here is derived from an EMBL/GenBank/DDBJ whole genome shotgun (WGS) entry which is preliminary data.</text>
</comment>
<dbReference type="Pfam" id="PF10551">
    <property type="entry name" value="MULE"/>
    <property type="match status" value="1"/>
</dbReference>
<dbReference type="Proteomes" id="UP000266861">
    <property type="component" value="Unassembled WGS sequence"/>
</dbReference>
<evidence type="ECO:0000256" key="1">
    <source>
        <dbReference type="PROSITE-ProRule" id="PRU00325"/>
    </source>
</evidence>
<keyword evidence="1" id="KW-0862">Zinc</keyword>
<gene>
    <name evidence="3" type="ORF">Glove_364g89</name>
</gene>
<dbReference type="STRING" id="1348612.A0A397HBM3"/>
<proteinExistence type="predicted"/>
<protein>
    <recommendedName>
        <fullName evidence="2">SWIM-type domain-containing protein</fullName>
    </recommendedName>
</protein>
<dbReference type="EMBL" id="PQFF01000330">
    <property type="protein sequence ID" value="RHZ59378.1"/>
    <property type="molecule type" value="Genomic_DNA"/>
</dbReference>
<dbReference type="OrthoDB" id="2449435at2759"/>
<dbReference type="AlphaFoldDB" id="A0A397HBM3"/>
<keyword evidence="1" id="KW-0863">Zinc-finger</keyword>
<keyword evidence="4" id="KW-1185">Reference proteome</keyword>
<organism evidence="3 4">
    <name type="scientific">Diversispora epigaea</name>
    <dbReference type="NCBI Taxonomy" id="1348612"/>
    <lineage>
        <taxon>Eukaryota</taxon>
        <taxon>Fungi</taxon>
        <taxon>Fungi incertae sedis</taxon>
        <taxon>Mucoromycota</taxon>
        <taxon>Glomeromycotina</taxon>
        <taxon>Glomeromycetes</taxon>
        <taxon>Diversisporales</taxon>
        <taxon>Diversisporaceae</taxon>
        <taxon>Diversispora</taxon>
    </lineage>
</organism>
<evidence type="ECO:0000313" key="4">
    <source>
        <dbReference type="Proteomes" id="UP000266861"/>
    </source>
</evidence>
<accession>A0A397HBM3</accession>
<reference evidence="3 4" key="1">
    <citation type="submission" date="2018-08" db="EMBL/GenBank/DDBJ databases">
        <title>Genome and evolution of the arbuscular mycorrhizal fungus Diversispora epigaea (formerly Glomus versiforme) and its bacterial endosymbionts.</title>
        <authorList>
            <person name="Sun X."/>
            <person name="Fei Z."/>
            <person name="Harrison M."/>
        </authorList>
    </citation>
    <scope>NUCLEOTIDE SEQUENCE [LARGE SCALE GENOMIC DNA]</scope>
    <source>
        <strain evidence="3 4">IT104</strain>
    </source>
</reference>
<feature type="domain" description="SWIM-type" evidence="2">
    <location>
        <begin position="308"/>
        <end position="341"/>
    </location>
</feature>
<dbReference type="GO" id="GO:0008270">
    <property type="term" value="F:zinc ion binding"/>
    <property type="evidence" value="ECO:0007669"/>
    <property type="project" value="UniProtKB-KW"/>
</dbReference>
<sequence length="383" mass="46118">MKLELMQHINNTNNLKFELYVVHAEVDGMGFLLAYLFLENNGNCDNGIRTGTLIDFFEQLKNRGLEPEFFVTDKDFAQISAAQFVWKNIKIQLCLWHIKKAVEARLANNKKLQQINYNGVAAQQLFSFINPLFRPTLSKDKISFCPKELHLSVWKLMNKHLHQHPLIPTNDGQFLSSSFIWTNAVQEIYNFCQQHSLLWLWVYLWNEWYSQERWALWFRAGCENKISILKTNIFVEAHWKVLKRDFLYKFFRPRLDLVIFIIMEKVIPHQKRKFEQVFLVKWEKADWRKPFKKEWKDLAKRPLNEDKYLINTLYWICSCPFFFTNRFFICKHLVQQKGIVDVPFFDQIHRCYEYPFLNTLFQINNSNQFLQITSNIETIENEN</sequence>
<evidence type="ECO:0000259" key="2">
    <source>
        <dbReference type="PROSITE" id="PS50966"/>
    </source>
</evidence>
<dbReference type="PROSITE" id="PS50966">
    <property type="entry name" value="ZF_SWIM"/>
    <property type="match status" value="1"/>
</dbReference>
<dbReference type="InterPro" id="IPR018289">
    <property type="entry name" value="MULE_transposase_dom"/>
</dbReference>